<dbReference type="STRING" id="1095630.A0A2J6TP04"/>
<keyword evidence="2" id="KW-1185">Reference proteome</keyword>
<dbReference type="RefSeq" id="XP_024741644.1">
    <property type="nucleotide sequence ID" value="XM_024888105.1"/>
</dbReference>
<evidence type="ECO:0000313" key="1">
    <source>
        <dbReference type="EMBL" id="PMD64740.1"/>
    </source>
</evidence>
<dbReference type="OrthoDB" id="2426273at2759"/>
<sequence>MSSRQEGETIVLGSILGMDISKLLEIKAPAVKDVVTAKMVGTINALDATPGLGIPSGLVFLPRPKLNANRSRQTGTYGWDPESWVTMQISTYPLFRPLKKTAYMMHKGLNVEFSGIILHCPKTPMAESTFWIPVSQCLHKWYKVKVDTGDWDWLELSRLLSGVQELCLVLNSHNPRERWELGLLVRKKVMLAYGEVRWVQTVCRVWVRLETNTNNLKELERQFREKSDQMIFGERVDNQRWCIEESSDSESV</sequence>
<name>A0A2J6TP04_9HELO</name>
<organism evidence="1 2">
    <name type="scientific">Hyaloscypha bicolor E</name>
    <dbReference type="NCBI Taxonomy" id="1095630"/>
    <lineage>
        <taxon>Eukaryota</taxon>
        <taxon>Fungi</taxon>
        <taxon>Dikarya</taxon>
        <taxon>Ascomycota</taxon>
        <taxon>Pezizomycotina</taxon>
        <taxon>Leotiomycetes</taxon>
        <taxon>Helotiales</taxon>
        <taxon>Hyaloscyphaceae</taxon>
        <taxon>Hyaloscypha</taxon>
        <taxon>Hyaloscypha bicolor</taxon>
    </lineage>
</organism>
<reference evidence="1 2" key="1">
    <citation type="submission" date="2016-04" db="EMBL/GenBank/DDBJ databases">
        <title>A degradative enzymes factory behind the ericoid mycorrhizal symbiosis.</title>
        <authorList>
            <consortium name="DOE Joint Genome Institute"/>
            <person name="Martino E."/>
            <person name="Morin E."/>
            <person name="Grelet G."/>
            <person name="Kuo A."/>
            <person name="Kohler A."/>
            <person name="Daghino S."/>
            <person name="Barry K."/>
            <person name="Choi C."/>
            <person name="Cichocki N."/>
            <person name="Clum A."/>
            <person name="Copeland A."/>
            <person name="Hainaut M."/>
            <person name="Haridas S."/>
            <person name="Labutti K."/>
            <person name="Lindquist E."/>
            <person name="Lipzen A."/>
            <person name="Khouja H.-R."/>
            <person name="Murat C."/>
            <person name="Ohm R."/>
            <person name="Olson A."/>
            <person name="Spatafora J."/>
            <person name="Veneault-Fourrey C."/>
            <person name="Henrissat B."/>
            <person name="Grigoriev I."/>
            <person name="Martin F."/>
            <person name="Perotto S."/>
        </authorList>
    </citation>
    <scope>NUCLEOTIDE SEQUENCE [LARGE SCALE GENOMIC DNA]</scope>
    <source>
        <strain evidence="1 2">E</strain>
    </source>
</reference>
<protein>
    <recommendedName>
        <fullName evidence="3">Heterokaryon incompatibility domain-containing protein</fullName>
    </recommendedName>
</protein>
<accession>A0A2J6TP04</accession>
<dbReference type="EMBL" id="KZ613747">
    <property type="protein sequence ID" value="PMD64740.1"/>
    <property type="molecule type" value="Genomic_DNA"/>
</dbReference>
<gene>
    <name evidence="1" type="ORF">K444DRAFT_705252</name>
</gene>
<evidence type="ECO:0000313" key="2">
    <source>
        <dbReference type="Proteomes" id="UP000235371"/>
    </source>
</evidence>
<dbReference type="AlphaFoldDB" id="A0A2J6TP04"/>
<proteinExistence type="predicted"/>
<evidence type="ECO:0008006" key="3">
    <source>
        <dbReference type="Google" id="ProtNLM"/>
    </source>
</evidence>
<dbReference type="GeneID" id="36596181"/>
<dbReference type="Proteomes" id="UP000235371">
    <property type="component" value="Unassembled WGS sequence"/>
</dbReference>
<dbReference type="InParanoid" id="A0A2J6TP04"/>